<sequence>MSDDSTNADLKRQIERLESVIGQQRRAMSSRYSSRGNGRPPPSSRTYRFHPIPPLGAATRQARSASRNMKLVVKNTDDSNARSNAESSTAQYVTCANKLVKVGSSNSASVRPPTSVGYRPRPPRQTVPMGSSRITINGETYIRKGRGNKLVRASSSSSIGSTTPAATSQRGVVNIEGENYVRTKRGSLVRVDALRKINNQRAASRFSSSSSRRKILCTKFVYGRCELSAKDCQFSHELTPETVPVCLHFQNGRCKKDEQACSFIHVKVNPNAPICRDFVYKHFCAKGRKCSHRHVWECPDWVEKNNCVRPKCKLPHPPKSKSGASTPSAVHPAAVVSKDEEDLFVKQYVRRPVFGEDAGGNESGEDSDDPETSMAIDDDLSDDDLSGDEADELLKWYDDNYADGTAT</sequence>
<evidence type="ECO:0000313" key="1">
    <source>
        <dbReference type="EMBL" id="KAJ2901108.1"/>
    </source>
</evidence>
<name>A0ACC1MC32_9FUNG</name>
<protein>
    <submittedName>
        <fullName evidence="1">Uncharacterized protein</fullName>
    </submittedName>
</protein>
<reference evidence="1" key="1">
    <citation type="submission" date="2022-07" db="EMBL/GenBank/DDBJ databases">
        <title>Phylogenomic reconstructions and comparative analyses of Kickxellomycotina fungi.</title>
        <authorList>
            <person name="Reynolds N.K."/>
            <person name="Stajich J.E."/>
            <person name="Barry K."/>
            <person name="Grigoriev I.V."/>
            <person name="Crous P."/>
            <person name="Smith M.E."/>
        </authorList>
    </citation>
    <scope>NUCLEOTIDE SEQUENCE</scope>
    <source>
        <strain evidence="1">CBS 190363</strain>
    </source>
</reference>
<keyword evidence="2" id="KW-1185">Reference proteome</keyword>
<dbReference type="EMBL" id="JANBVB010000001">
    <property type="protein sequence ID" value="KAJ2901108.1"/>
    <property type="molecule type" value="Genomic_DNA"/>
</dbReference>
<evidence type="ECO:0000313" key="2">
    <source>
        <dbReference type="Proteomes" id="UP001139981"/>
    </source>
</evidence>
<dbReference type="Proteomes" id="UP001139981">
    <property type="component" value="Unassembled WGS sequence"/>
</dbReference>
<gene>
    <name evidence="1" type="ORF">IWW38_000073</name>
</gene>
<organism evidence="1 2">
    <name type="scientific">Coemansia aciculifera</name>
    <dbReference type="NCBI Taxonomy" id="417176"/>
    <lineage>
        <taxon>Eukaryota</taxon>
        <taxon>Fungi</taxon>
        <taxon>Fungi incertae sedis</taxon>
        <taxon>Zoopagomycota</taxon>
        <taxon>Kickxellomycotina</taxon>
        <taxon>Kickxellomycetes</taxon>
        <taxon>Kickxellales</taxon>
        <taxon>Kickxellaceae</taxon>
        <taxon>Coemansia</taxon>
    </lineage>
</organism>
<comment type="caution">
    <text evidence="1">The sequence shown here is derived from an EMBL/GenBank/DDBJ whole genome shotgun (WGS) entry which is preliminary data.</text>
</comment>
<accession>A0ACC1MC32</accession>
<proteinExistence type="predicted"/>